<dbReference type="Pfam" id="PF14916">
    <property type="entry name" value="CCDC92"/>
    <property type="match status" value="1"/>
</dbReference>
<dbReference type="EMBL" id="CAXITT010000222">
    <property type="protein sequence ID" value="CAL1536167.1"/>
    <property type="molecule type" value="Genomic_DNA"/>
</dbReference>
<reference evidence="5 6" key="1">
    <citation type="submission" date="2024-04" db="EMBL/GenBank/DDBJ databases">
        <authorList>
            <consortium name="Genoscope - CEA"/>
            <person name="William W."/>
        </authorList>
    </citation>
    <scope>NUCLEOTIDE SEQUENCE [LARGE SCALE GENOMIC DNA]</scope>
</reference>
<evidence type="ECO:0000256" key="3">
    <source>
        <dbReference type="SAM" id="MobiDB-lite"/>
    </source>
</evidence>
<dbReference type="PANTHER" id="PTHR14882">
    <property type="entry name" value="COILED-COIL DOMAIN-CONTAINING 74A"/>
    <property type="match status" value="1"/>
</dbReference>
<evidence type="ECO:0000313" key="5">
    <source>
        <dbReference type="EMBL" id="CAL1536167.1"/>
    </source>
</evidence>
<protein>
    <recommendedName>
        <fullName evidence="4">CCDC92/74 N-terminal domain-containing protein</fullName>
    </recommendedName>
</protein>
<gene>
    <name evidence="5" type="ORF">GSLYS_00010080001</name>
</gene>
<feature type="region of interest" description="Disordered" evidence="3">
    <location>
        <begin position="145"/>
        <end position="168"/>
    </location>
</feature>
<keyword evidence="6" id="KW-1185">Reference proteome</keyword>
<feature type="domain" description="CCDC92/74 N-terminal" evidence="4">
    <location>
        <begin position="10"/>
        <end position="60"/>
    </location>
</feature>
<name>A0AAV2HQ02_LYMST</name>
<keyword evidence="1 2" id="KW-0175">Coiled coil</keyword>
<evidence type="ECO:0000313" key="6">
    <source>
        <dbReference type="Proteomes" id="UP001497497"/>
    </source>
</evidence>
<dbReference type="PANTHER" id="PTHR14882:SF1">
    <property type="entry name" value="CCDC92 DOMAIN-CONTAINING PROTEIN"/>
    <property type="match status" value="1"/>
</dbReference>
<proteinExistence type="predicted"/>
<dbReference type="AlphaFoldDB" id="A0AAV2HQ02"/>
<accession>A0AAV2HQ02</accession>
<feature type="compositionally biased region" description="Polar residues" evidence="3">
    <location>
        <begin position="154"/>
        <end position="168"/>
    </location>
</feature>
<evidence type="ECO:0000256" key="2">
    <source>
        <dbReference type="SAM" id="Coils"/>
    </source>
</evidence>
<comment type="caution">
    <text evidence="5">The sequence shown here is derived from an EMBL/GenBank/DDBJ whole genome shotgun (WGS) entry which is preliminary data.</text>
</comment>
<dbReference type="InterPro" id="IPR040370">
    <property type="entry name" value="CCDC74A/CCDC74B/CCDC92"/>
</dbReference>
<evidence type="ECO:0000259" key="4">
    <source>
        <dbReference type="Pfam" id="PF14916"/>
    </source>
</evidence>
<dbReference type="Proteomes" id="UP001497497">
    <property type="component" value="Unassembled WGS sequence"/>
</dbReference>
<organism evidence="5 6">
    <name type="scientific">Lymnaea stagnalis</name>
    <name type="common">Great pond snail</name>
    <name type="synonym">Helix stagnalis</name>
    <dbReference type="NCBI Taxonomy" id="6523"/>
    <lineage>
        <taxon>Eukaryota</taxon>
        <taxon>Metazoa</taxon>
        <taxon>Spiralia</taxon>
        <taxon>Lophotrochozoa</taxon>
        <taxon>Mollusca</taxon>
        <taxon>Gastropoda</taxon>
        <taxon>Heterobranchia</taxon>
        <taxon>Euthyneura</taxon>
        <taxon>Panpulmonata</taxon>
        <taxon>Hygrophila</taxon>
        <taxon>Lymnaeoidea</taxon>
        <taxon>Lymnaeidae</taxon>
        <taxon>Lymnaea</taxon>
    </lineage>
</organism>
<sequence>MGTETAMQKRSYESSIKFMQQEHAFTLKALHEEIMGLQKKCTDLTFQLTMQGLTIDESGHIDNEMQQVQEVLESSKEKIAALEKELADRDKKIQRLEAEAKSQRKRWLDENRIQSQSMNTLRAELEAKANNIAYLTSELYRLKQRSKSEHHEATTQGLPNSSTQQSPPVQQAYLYSDSSHSVKKTLIHQHFIPAPPPRDKTLGIASATSRLRRAGQKPGGSGNVGKPVIAIHGPSSDTLIIRKSNQMRVSSSRSSGSDSPDITPFLPPSRDEVIQVVGAKQAPILPPIQVSANAHPVLVHHVVSSTSQNHQRKTSSTNTEAAIVTLAVENAAANDGTWKLAHESRSSEYN</sequence>
<evidence type="ECO:0000256" key="1">
    <source>
        <dbReference type="ARBA" id="ARBA00023054"/>
    </source>
</evidence>
<dbReference type="InterPro" id="IPR039496">
    <property type="entry name" value="CCDC92/74_N"/>
</dbReference>
<feature type="coiled-coil region" evidence="2">
    <location>
        <begin position="65"/>
        <end position="138"/>
    </location>
</feature>